<evidence type="ECO:0000313" key="3">
    <source>
        <dbReference type="Proteomes" id="UP000664940"/>
    </source>
</evidence>
<keyword evidence="1" id="KW-0812">Transmembrane</keyword>
<evidence type="ECO:0000313" key="2">
    <source>
        <dbReference type="EMBL" id="KAF6090777.1"/>
    </source>
</evidence>
<protein>
    <submittedName>
        <fullName evidence="2">Uncharacterized protein</fullName>
    </submittedName>
</protein>
<evidence type="ECO:0000256" key="1">
    <source>
        <dbReference type="SAM" id="Phobius"/>
    </source>
</evidence>
<keyword evidence="1" id="KW-1133">Transmembrane helix</keyword>
<comment type="caution">
    <text evidence="2">The sequence shown here is derived from an EMBL/GenBank/DDBJ whole genome shotgun (WGS) entry which is preliminary data.</text>
</comment>
<dbReference type="EMBL" id="JABVXQ010000009">
    <property type="protein sequence ID" value="KAF6090777.1"/>
    <property type="molecule type" value="Genomic_DNA"/>
</dbReference>
<organism evidence="2 3">
    <name type="scientific">Phyllostomus discolor</name>
    <name type="common">pale spear-nosed bat</name>
    <dbReference type="NCBI Taxonomy" id="89673"/>
    <lineage>
        <taxon>Eukaryota</taxon>
        <taxon>Metazoa</taxon>
        <taxon>Chordata</taxon>
        <taxon>Craniata</taxon>
        <taxon>Vertebrata</taxon>
        <taxon>Euteleostomi</taxon>
        <taxon>Mammalia</taxon>
        <taxon>Eutheria</taxon>
        <taxon>Laurasiatheria</taxon>
        <taxon>Chiroptera</taxon>
        <taxon>Yangochiroptera</taxon>
        <taxon>Phyllostomidae</taxon>
        <taxon>Phyllostominae</taxon>
        <taxon>Phyllostomus</taxon>
    </lineage>
</organism>
<feature type="transmembrane region" description="Helical" evidence="1">
    <location>
        <begin position="57"/>
        <end position="76"/>
    </location>
</feature>
<reference evidence="2 3" key="1">
    <citation type="journal article" date="2020" name="Nature">
        <title>Six reference-quality genomes reveal evolution of bat adaptations.</title>
        <authorList>
            <person name="Jebb D."/>
            <person name="Huang Z."/>
            <person name="Pippel M."/>
            <person name="Hughes G.M."/>
            <person name="Lavrichenko K."/>
            <person name="Devanna P."/>
            <person name="Winkler S."/>
            <person name="Jermiin L.S."/>
            <person name="Skirmuntt E.C."/>
            <person name="Katzourakis A."/>
            <person name="Burkitt-Gray L."/>
            <person name="Ray D.A."/>
            <person name="Sullivan K.A.M."/>
            <person name="Roscito J.G."/>
            <person name="Kirilenko B.M."/>
            <person name="Davalos L.M."/>
            <person name="Corthals A.P."/>
            <person name="Power M.L."/>
            <person name="Jones G."/>
            <person name="Ransome R.D."/>
            <person name="Dechmann D.K.N."/>
            <person name="Locatelli A.G."/>
            <person name="Puechmaille S.J."/>
            <person name="Fedrigo O."/>
            <person name="Jarvis E.D."/>
            <person name="Hiller M."/>
            <person name="Vernes S.C."/>
            <person name="Myers E.W."/>
            <person name="Teeling E.C."/>
        </authorList>
    </citation>
    <scope>NUCLEOTIDE SEQUENCE [LARGE SCALE GENOMIC DNA]</scope>
    <source>
        <strain evidence="2">Bat1K_MPI-CBG_1</strain>
    </source>
</reference>
<gene>
    <name evidence="2" type="ORF">HJG60_012166</name>
</gene>
<sequence length="133" mass="14773">MLGTAEGAQVLRQMPGDSGMWNLVDSVSCYGFILFLLDPSLFVDLWKFSLPLSLSLLYVLCFCFETRVPILCYLLCQVSPKEHCGDRDVLHPLGTAEGFNHALSPHEVGGDRRQGCLNHQELAILSRKPLHGT</sequence>
<keyword evidence="1" id="KW-0472">Membrane</keyword>
<dbReference type="AlphaFoldDB" id="A0A833Z7W7"/>
<accession>A0A833Z7W7</accession>
<dbReference type="Proteomes" id="UP000664940">
    <property type="component" value="Unassembled WGS sequence"/>
</dbReference>
<feature type="transmembrane region" description="Helical" evidence="1">
    <location>
        <begin position="20"/>
        <end position="37"/>
    </location>
</feature>
<name>A0A833Z7W7_9CHIR</name>
<proteinExistence type="predicted"/>